<gene>
    <name evidence="3" type="ORF">GCM10009765_66730</name>
</gene>
<feature type="transmembrane region" description="Helical" evidence="1">
    <location>
        <begin position="157"/>
        <end position="185"/>
    </location>
</feature>
<feature type="domain" description="DUF4126" evidence="2">
    <location>
        <begin position="4"/>
        <end position="187"/>
    </location>
</feature>
<keyword evidence="4" id="KW-1185">Reference proteome</keyword>
<evidence type="ECO:0000256" key="1">
    <source>
        <dbReference type="SAM" id="Phobius"/>
    </source>
</evidence>
<dbReference type="RefSeq" id="WP_163572552.1">
    <property type="nucleotide sequence ID" value="NZ_BAAANY010000032.1"/>
</dbReference>
<dbReference type="Proteomes" id="UP001500618">
    <property type="component" value="Unassembled WGS sequence"/>
</dbReference>
<accession>A0ABN2IM68</accession>
<feature type="transmembrane region" description="Helical" evidence="1">
    <location>
        <begin position="134"/>
        <end position="151"/>
    </location>
</feature>
<organism evidence="3 4">
    <name type="scientific">Fodinicola feengrottensis</name>
    <dbReference type="NCBI Taxonomy" id="435914"/>
    <lineage>
        <taxon>Bacteria</taxon>
        <taxon>Bacillati</taxon>
        <taxon>Actinomycetota</taxon>
        <taxon>Actinomycetes</taxon>
        <taxon>Mycobacteriales</taxon>
        <taxon>Fodinicola</taxon>
    </lineage>
</organism>
<keyword evidence="1" id="KW-0812">Transmembrane</keyword>
<evidence type="ECO:0000259" key="2">
    <source>
        <dbReference type="Pfam" id="PF13548"/>
    </source>
</evidence>
<dbReference type="InterPro" id="IPR025196">
    <property type="entry name" value="DUF4126"/>
</dbReference>
<keyword evidence="1" id="KW-0472">Membrane</keyword>
<sequence>MIEVLTGMGLSASAGLNAYLPLLAVGLASKFTSFVAVPTGWMWLQNPWVLGVLGVLVVVEFVADKVPAVDHLNDIVQTVIRPSAGGLTFGAAASGETATFADPVTFLQNWNWVPIVVGVVIALFFHGGKATTRAVVNASTVGLGAPFVSFFEDIVSVVLILAAIFVPLLVLIFFAGMTVLFLWAFRRYRRRKARRSQPTLATP</sequence>
<proteinExistence type="predicted"/>
<evidence type="ECO:0000313" key="3">
    <source>
        <dbReference type="EMBL" id="GAA1707844.1"/>
    </source>
</evidence>
<feature type="transmembrane region" description="Helical" evidence="1">
    <location>
        <begin position="18"/>
        <end position="37"/>
    </location>
</feature>
<dbReference type="EMBL" id="BAAANY010000032">
    <property type="protein sequence ID" value="GAA1707844.1"/>
    <property type="molecule type" value="Genomic_DNA"/>
</dbReference>
<feature type="transmembrane region" description="Helical" evidence="1">
    <location>
        <begin position="44"/>
        <end position="63"/>
    </location>
</feature>
<reference evidence="3 4" key="1">
    <citation type="journal article" date="2019" name="Int. J. Syst. Evol. Microbiol.">
        <title>The Global Catalogue of Microorganisms (GCM) 10K type strain sequencing project: providing services to taxonomists for standard genome sequencing and annotation.</title>
        <authorList>
            <consortium name="The Broad Institute Genomics Platform"/>
            <consortium name="The Broad Institute Genome Sequencing Center for Infectious Disease"/>
            <person name="Wu L."/>
            <person name="Ma J."/>
        </authorList>
    </citation>
    <scope>NUCLEOTIDE SEQUENCE [LARGE SCALE GENOMIC DNA]</scope>
    <source>
        <strain evidence="3 4">JCM 14718</strain>
    </source>
</reference>
<dbReference type="Pfam" id="PF13548">
    <property type="entry name" value="DUF4126"/>
    <property type="match status" value="1"/>
</dbReference>
<protein>
    <submittedName>
        <fullName evidence="3">DUF4126 domain-containing protein</fullName>
    </submittedName>
</protein>
<keyword evidence="1" id="KW-1133">Transmembrane helix</keyword>
<evidence type="ECO:0000313" key="4">
    <source>
        <dbReference type="Proteomes" id="UP001500618"/>
    </source>
</evidence>
<feature type="transmembrane region" description="Helical" evidence="1">
    <location>
        <begin position="110"/>
        <end position="127"/>
    </location>
</feature>
<comment type="caution">
    <text evidence="3">The sequence shown here is derived from an EMBL/GenBank/DDBJ whole genome shotgun (WGS) entry which is preliminary data.</text>
</comment>
<name>A0ABN2IM68_9ACTN</name>